<protein>
    <submittedName>
        <fullName evidence="4">Glycylpeptide N-tetradecanoyltransferase</fullName>
    </submittedName>
</protein>
<dbReference type="EMBL" id="NKJJ02000006">
    <property type="protein sequence ID" value="TPR03619.1"/>
    <property type="molecule type" value="Genomic_DNA"/>
</dbReference>
<evidence type="ECO:0000256" key="1">
    <source>
        <dbReference type="ARBA" id="ARBA00009550"/>
    </source>
</evidence>
<dbReference type="InterPro" id="IPR026183">
    <property type="entry name" value="Taxilin_fam"/>
</dbReference>
<dbReference type="Pfam" id="PF09728">
    <property type="entry name" value="Taxilin"/>
    <property type="match status" value="1"/>
</dbReference>
<dbReference type="AlphaFoldDB" id="A0A505HY81"/>
<proteinExistence type="inferred from homology"/>
<dbReference type="VEuPathDB" id="FungiDB:An04g02310"/>
<keyword evidence="2" id="KW-0175">Coiled coil</keyword>
<dbReference type="GO" id="GO:0019905">
    <property type="term" value="F:syntaxin binding"/>
    <property type="evidence" value="ECO:0007669"/>
    <property type="project" value="InterPro"/>
</dbReference>
<dbReference type="VEuPathDB" id="FungiDB:M747DRAFT_295198"/>
<evidence type="ECO:0000256" key="3">
    <source>
        <dbReference type="SAM" id="MobiDB-lite"/>
    </source>
</evidence>
<feature type="coiled-coil region" evidence="2">
    <location>
        <begin position="206"/>
        <end position="237"/>
    </location>
</feature>
<evidence type="ECO:0000313" key="4">
    <source>
        <dbReference type="EMBL" id="TPR03619.1"/>
    </source>
</evidence>
<organism evidence="4 5">
    <name type="scientific">Aspergillus niger</name>
    <dbReference type="NCBI Taxonomy" id="5061"/>
    <lineage>
        <taxon>Eukaryota</taxon>
        <taxon>Fungi</taxon>
        <taxon>Dikarya</taxon>
        <taxon>Ascomycota</taxon>
        <taxon>Pezizomycotina</taxon>
        <taxon>Eurotiomycetes</taxon>
        <taxon>Eurotiomycetidae</taxon>
        <taxon>Eurotiales</taxon>
        <taxon>Aspergillaceae</taxon>
        <taxon>Aspergillus</taxon>
        <taxon>Aspergillus subgen. Circumdati</taxon>
    </lineage>
</organism>
<feature type="region of interest" description="Disordered" evidence="3">
    <location>
        <begin position="85"/>
        <end position="110"/>
    </location>
</feature>
<gene>
    <name evidence="4" type="ORF">CAN33_001040</name>
</gene>
<name>A0A505HY81_ASPNG</name>
<evidence type="ECO:0000313" key="5">
    <source>
        <dbReference type="Proteomes" id="UP000197666"/>
    </source>
</evidence>
<dbReference type="PANTHER" id="PTHR16127:SF13">
    <property type="entry name" value="GH01188P"/>
    <property type="match status" value="1"/>
</dbReference>
<dbReference type="VEuPathDB" id="FungiDB:ATCC64974_78320"/>
<dbReference type="VEuPathDB" id="FungiDB:ASPNIDRAFT2_1221551"/>
<evidence type="ECO:0000256" key="2">
    <source>
        <dbReference type="SAM" id="Coils"/>
    </source>
</evidence>
<accession>A0A505HY81</accession>
<dbReference type="PANTHER" id="PTHR16127">
    <property type="entry name" value="TAXILIN"/>
    <property type="match status" value="1"/>
</dbReference>
<feature type="coiled-coil region" evidence="2">
    <location>
        <begin position="276"/>
        <end position="310"/>
    </location>
</feature>
<sequence>MSKKNKGKKVADPNETSKLLAAKISQLEQDAAGEKDQEAEIEREVKKATRDLNQLLSNIESPMTRLETVHKKYTELLADMKKLDRDYSKSKKRADQLQKDQDKGKSELNKTVTMKDKLEKLCRELTKENKKVKDENKKLEETEKKARLIVNERLDSLLYDIQDVMAAKGNPRSEKADIDLDEALRAKIKTIGEKFEMRELHYKALLRSKDAEIQCLTAKYEEQRRTAENEAARCRALSSQVSTFSHTEAELRSQLNIYVEKFKQVEDTLNNSNELFLTFRKEMEEMSKKTKRLEKENHTLTRKHDQTNRNILEMAEERTRNHEDPDGDMNGDRNIPQQTEKPVFGPPPPPNLLEARANGNKAMINGCH</sequence>
<dbReference type="Proteomes" id="UP000197666">
    <property type="component" value="Unassembled WGS sequence"/>
</dbReference>
<keyword evidence="4" id="KW-0808">Transferase</keyword>
<dbReference type="GO" id="GO:0016740">
    <property type="term" value="F:transferase activity"/>
    <property type="evidence" value="ECO:0007669"/>
    <property type="project" value="UniProtKB-KW"/>
</dbReference>
<feature type="region of interest" description="Disordered" evidence="3">
    <location>
        <begin position="317"/>
        <end position="349"/>
    </location>
</feature>
<comment type="caution">
    <text evidence="4">The sequence shown here is derived from an EMBL/GenBank/DDBJ whole genome shotgun (WGS) entry which is preliminary data.</text>
</comment>
<comment type="similarity">
    <text evidence="1">Belongs to the taxilin family.</text>
</comment>
<reference evidence="5" key="1">
    <citation type="submission" date="2018-10" db="EMBL/GenBank/DDBJ databases">
        <title>FDA dAtabase for Regulatory Grade micrObial Sequences (FDA-ARGOS): Supporting development and validation of Infectious Disease Dx tests.</title>
        <authorList>
            <person name="Kerrigan L."/>
            <person name="Tallon L."/>
            <person name="Sadzewicz L."/>
            <person name="Sengamalay N."/>
            <person name="Ott S."/>
            <person name="Godinez A."/>
            <person name="Nagaraj S."/>
            <person name="Vavikolanu K."/>
            <person name="Nadendla S."/>
            <person name="George J."/>
            <person name="Sichtig H."/>
        </authorList>
    </citation>
    <scope>NUCLEOTIDE SEQUENCE [LARGE SCALE GENOMIC DNA]</scope>
    <source>
        <strain evidence="5">FDAARGOS_311</strain>
    </source>
</reference>